<dbReference type="GO" id="GO:0097602">
    <property type="term" value="F:cullin family protein binding"/>
    <property type="evidence" value="ECO:0007669"/>
    <property type="project" value="TreeGrafter"/>
</dbReference>
<feature type="region of interest" description="Disordered" evidence="4">
    <location>
        <begin position="241"/>
        <end position="267"/>
    </location>
</feature>
<dbReference type="Pfam" id="PF05667">
    <property type="entry name" value="CCDC22_CC"/>
    <property type="match status" value="1"/>
</dbReference>
<feature type="coiled-coil region" evidence="3">
    <location>
        <begin position="385"/>
        <end position="415"/>
    </location>
</feature>
<evidence type="ECO:0000256" key="3">
    <source>
        <dbReference type="SAM" id="Coils"/>
    </source>
</evidence>
<gene>
    <name evidence="7" type="ORF">DGAL_LOCUS306</name>
</gene>
<dbReference type="PANTHER" id="PTHR15668:SF4">
    <property type="entry name" value="COILED-COIL DOMAIN-CONTAINING PROTEIN 22"/>
    <property type="match status" value="1"/>
</dbReference>
<evidence type="ECO:0000259" key="6">
    <source>
        <dbReference type="Pfam" id="PF21674"/>
    </source>
</evidence>
<keyword evidence="3" id="KW-0175">Coiled coil</keyword>
<feature type="domain" description="CCDC22 coiled-coil" evidence="5">
    <location>
        <begin position="219"/>
        <end position="532"/>
    </location>
</feature>
<dbReference type="InterPro" id="IPR048349">
    <property type="entry name" value="CCDC22_N"/>
</dbReference>
<evidence type="ECO:0000256" key="4">
    <source>
        <dbReference type="SAM" id="MobiDB-lite"/>
    </source>
</evidence>
<dbReference type="GO" id="GO:2000060">
    <property type="term" value="P:positive regulation of ubiquitin-dependent protein catabolic process"/>
    <property type="evidence" value="ECO:0007669"/>
    <property type="project" value="TreeGrafter"/>
</dbReference>
<feature type="coiled-coil region" evidence="3">
    <location>
        <begin position="278"/>
        <end position="357"/>
    </location>
</feature>
<evidence type="ECO:0000313" key="8">
    <source>
        <dbReference type="Proteomes" id="UP000789390"/>
    </source>
</evidence>
<dbReference type="Proteomes" id="UP000789390">
    <property type="component" value="Unassembled WGS sequence"/>
</dbReference>
<dbReference type="EMBL" id="CAKKLH010000001">
    <property type="protein sequence ID" value="CAH0098259.1"/>
    <property type="molecule type" value="Genomic_DNA"/>
</dbReference>
<feature type="domain" description="CCDC22 N-terminal" evidence="6">
    <location>
        <begin position="1"/>
        <end position="108"/>
    </location>
</feature>
<evidence type="ECO:0000259" key="5">
    <source>
        <dbReference type="Pfam" id="PF05667"/>
    </source>
</evidence>
<dbReference type="InterPro" id="IPR008530">
    <property type="entry name" value="CCDC22"/>
</dbReference>
<name>A0A8J2R778_9CRUS</name>
<organism evidence="7 8">
    <name type="scientific">Daphnia galeata</name>
    <dbReference type="NCBI Taxonomy" id="27404"/>
    <lineage>
        <taxon>Eukaryota</taxon>
        <taxon>Metazoa</taxon>
        <taxon>Ecdysozoa</taxon>
        <taxon>Arthropoda</taxon>
        <taxon>Crustacea</taxon>
        <taxon>Branchiopoda</taxon>
        <taxon>Diplostraca</taxon>
        <taxon>Cladocera</taxon>
        <taxon>Anomopoda</taxon>
        <taxon>Daphniidae</taxon>
        <taxon>Daphnia</taxon>
    </lineage>
</organism>
<accession>A0A8J2R778</accession>
<dbReference type="InterPro" id="IPR048348">
    <property type="entry name" value="CCDC22_CC"/>
</dbReference>
<dbReference type="AlphaFoldDB" id="A0A8J2R778"/>
<proteinExistence type="inferred from homology"/>
<dbReference type="OrthoDB" id="10266736at2759"/>
<protein>
    <recommendedName>
        <fullName evidence="2">Coiled-coil domain-containing protein 22 homolog</fullName>
    </recommendedName>
</protein>
<evidence type="ECO:0000313" key="7">
    <source>
        <dbReference type="EMBL" id="CAH0098259.1"/>
    </source>
</evidence>
<reference evidence="7" key="1">
    <citation type="submission" date="2021-11" db="EMBL/GenBank/DDBJ databases">
        <authorList>
            <person name="Schell T."/>
        </authorList>
    </citation>
    <scope>NUCLEOTIDE SEQUENCE</scope>
    <source>
        <strain evidence="7">M5</strain>
    </source>
</reference>
<dbReference type="PANTHER" id="PTHR15668">
    <property type="entry name" value="JM1 PROTEIN"/>
    <property type="match status" value="1"/>
</dbReference>
<feature type="coiled-coil region" evidence="3">
    <location>
        <begin position="506"/>
        <end position="559"/>
    </location>
</feature>
<sequence>MEETDGIIIESLRKVGCDIEDEVTSLAQFTTEIVIEGVVKCLVSIQADLQLNHRIPPNLPARYKLCMEIAKACKDVAGYKGDLGYETFLHGSQTEIRNVFAVLIQKLPKVNEQPIADSVADPFKHTMNKIQNDILRQLHQPWLPSFCNSSFENTLQFYSVDLTKKAANSSGKVLVQLSTIPDTQMIPSLIEKHLSELAADKYKYKFPVGKVGIIKNEKKNSTVALNSRFSLIRLLQYADADQKKKKPAPPPKPSHLSGASKTDEPTVEEQCQQLTVVLENLEHDLNSKHTEFADITEEVAKMKSMIECKEVEQNAKRKELERQEKLYALLPDAPAHLERMKTLLKSNQGKMAELEEQWLEIKKPLDDDYKIGLSRHENSAGEKLKATLEQTVMSLRNIVEEIRTKEDAIQKLQTHIESLPTSGLTRTFYTQRILSIVANVKKQNEEMHRVLEDVKSVQREINSIQGKVERTFTVTDEIIFRMAKSDETARRIYKYLISLQTDCSDIQQLVKDSGNLSREIKDLEEQAETELRKNIAIKLRRLQSDLEQIRKENQILEERVSTGIKN</sequence>
<evidence type="ECO:0000256" key="1">
    <source>
        <dbReference type="ARBA" id="ARBA00006438"/>
    </source>
</evidence>
<keyword evidence="8" id="KW-1185">Reference proteome</keyword>
<comment type="caution">
    <text evidence="7">The sequence shown here is derived from an EMBL/GenBank/DDBJ whole genome shotgun (WGS) entry which is preliminary data.</text>
</comment>
<evidence type="ECO:0000256" key="2">
    <source>
        <dbReference type="ARBA" id="ARBA00017553"/>
    </source>
</evidence>
<dbReference type="Pfam" id="PF21674">
    <property type="entry name" value="CCDC22_N"/>
    <property type="match status" value="1"/>
</dbReference>
<comment type="similarity">
    <text evidence="1">Belongs to the CCDC22 family.</text>
</comment>